<evidence type="ECO:0000313" key="2">
    <source>
        <dbReference type="EMBL" id="MER7379254.1"/>
    </source>
</evidence>
<proteinExistence type="predicted"/>
<sequence>MEMTEPFATTVAAVAPVVLLAAALEISFYQRAVESSSNDIKQRLTEISEAVRAEGEVTEEHRRQMREWDSPLGPMARTLLVRGAIGMLWVLIMSLQAISTIVCVVWLSLPDQPKEWVSAGAIAFALGLGIATVTIFPVVRLLAAPKFPSDAEIEQMWEMLREPAQGGEAEASS</sequence>
<keyword evidence="1" id="KW-1133">Transmembrane helix</keyword>
<evidence type="ECO:0000313" key="3">
    <source>
        <dbReference type="Proteomes" id="UP001486207"/>
    </source>
</evidence>
<reference evidence="2 3" key="1">
    <citation type="submission" date="2024-06" db="EMBL/GenBank/DDBJ databases">
        <title>The Natural Products Discovery Center: Release of the First 8490 Sequenced Strains for Exploring Actinobacteria Biosynthetic Diversity.</title>
        <authorList>
            <person name="Kalkreuter E."/>
            <person name="Kautsar S.A."/>
            <person name="Yang D."/>
            <person name="Bader C.D."/>
            <person name="Teijaro C.N."/>
            <person name="Fluegel L."/>
            <person name="Davis C.M."/>
            <person name="Simpson J.R."/>
            <person name="Lauterbach L."/>
            <person name="Steele A.D."/>
            <person name="Gui C."/>
            <person name="Meng S."/>
            <person name="Li G."/>
            <person name="Viehrig K."/>
            <person name="Ye F."/>
            <person name="Su P."/>
            <person name="Kiefer A.F."/>
            <person name="Nichols A."/>
            <person name="Cepeda A.J."/>
            <person name="Yan W."/>
            <person name="Fan B."/>
            <person name="Jiang Y."/>
            <person name="Adhikari A."/>
            <person name="Zheng C.-J."/>
            <person name="Schuster L."/>
            <person name="Cowan T.M."/>
            <person name="Smanski M.J."/>
            <person name="Chevrette M.G."/>
            <person name="De Carvalho L.P.S."/>
            <person name="Shen B."/>
        </authorList>
    </citation>
    <scope>NUCLEOTIDE SEQUENCE [LARGE SCALE GENOMIC DNA]</scope>
    <source>
        <strain evidence="2 3">NPDC000155</strain>
    </source>
</reference>
<feature type="transmembrane region" description="Helical" evidence="1">
    <location>
        <begin position="6"/>
        <end position="28"/>
    </location>
</feature>
<dbReference type="RefSeq" id="WP_190075736.1">
    <property type="nucleotide sequence ID" value="NZ_BNBM01000027.1"/>
</dbReference>
<dbReference type="Proteomes" id="UP001486207">
    <property type="component" value="Unassembled WGS sequence"/>
</dbReference>
<feature type="transmembrane region" description="Helical" evidence="1">
    <location>
        <begin position="85"/>
        <end position="109"/>
    </location>
</feature>
<keyword evidence="1" id="KW-0812">Transmembrane</keyword>
<keyword evidence="3" id="KW-1185">Reference proteome</keyword>
<gene>
    <name evidence="2" type="ORF">ABT384_42385</name>
</gene>
<name>A0ABV1Y5Z9_9ACTN</name>
<accession>A0ABV1Y5Z9</accession>
<feature type="transmembrane region" description="Helical" evidence="1">
    <location>
        <begin position="121"/>
        <end position="143"/>
    </location>
</feature>
<evidence type="ECO:0000256" key="1">
    <source>
        <dbReference type="SAM" id="Phobius"/>
    </source>
</evidence>
<organism evidence="2 3">
    <name type="scientific">Streptomyces lanatus</name>
    <dbReference type="NCBI Taxonomy" id="66900"/>
    <lineage>
        <taxon>Bacteria</taxon>
        <taxon>Bacillati</taxon>
        <taxon>Actinomycetota</taxon>
        <taxon>Actinomycetes</taxon>
        <taxon>Kitasatosporales</taxon>
        <taxon>Streptomycetaceae</taxon>
        <taxon>Streptomyces</taxon>
    </lineage>
</organism>
<comment type="caution">
    <text evidence="2">The sequence shown here is derived from an EMBL/GenBank/DDBJ whole genome shotgun (WGS) entry which is preliminary data.</text>
</comment>
<keyword evidence="1" id="KW-0472">Membrane</keyword>
<protein>
    <recommendedName>
        <fullName evidence="4">Integral membrane protein</fullName>
    </recommendedName>
</protein>
<dbReference type="EMBL" id="JBEPFB010000030">
    <property type="protein sequence ID" value="MER7379254.1"/>
    <property type="molecule type" value="Genomic_DNA"/>
</dbReference>
<evidence type="ECO:0008006" key="4">
    <source>
        <dbReference type="Google" id="ProtNLM"/>
    </source>
</evidence>